<feature type="compositionally biased region" description="Low complexity" evidence="1">
    <location>
        <begin position="282"/>
        <end position="293"/>
    </location>
</feature>
<feature type="region of interest" description="Disordered" evidence="1">
    <location>
        <begin position="406"/>
        <end position="425"/>
    </location>
</feature>
<feature type="compositionally biased region" description="Polar residues" evidence="1">
    <location>
        <begin position="262"/>
        <end position="274"/>
    </location>
</feature>
<feature type="compositionally biased region" description="Low complexity" evidence="1">
    <location>
        <begin position="160"/>
        <end position="174"/>
    </location>
</feature>
<reference evidence="2" key="1">
    <citation type="submission" date="2023-06" db="EMBL/GenBank/DDBJ databases">
        <title>Genome-scale phylogeny and comparative genomics of the fungal order Sordariales.</title>
        <authorList>
            <consortium name="Lawrence Berkeley National Laboratory"/>
            <person name="Hensen N."/>
            <person name="Bonometti L."/>
            <person name="Westerberg I."/>
            <person name="Brannstrom I.O."/>
            <person name="Guillou S."/>
            <person name="Cros-Aarteil S."/>
            <person name="Calhoun S."/>
            <person name="Haridas S."/>
            <person name="Kuo A."/>
            <person name="Mondo S."/>
            <person name="Pangilinan J."/>
            <person name="Riley R."/>
            <person name="Labutti K."/>
            <person name="Andreopoulos B."/>
            <person name="Lipzen A."/>
            <person name="Chen C."/>
            <person name="Yanf M."/>
            <person name="Daum C."/>
            <person name="Ng V."/>
            <person name="Clum A."/>
            <person name="Steindorff A."/>
            <person name="Ohm R."/>
            <person name="Martin F."/>
            <person name="Silar P."/>
            <person name="Natvig D."/>
            <person name="Lalanne C."/>
            <person name="Gautier V."/>
            <person name="Ament-Velasquez S.L."/>
            <person name="Kruys A."/>
            <person name="Hutchinson M.I."/>
            <person name="Powell A.J."/>
            <person name="Barry K."/>
            <person name="Miller A.N."/>
            <person name="Grigoriev I.V."/>
            <person name="Debuchy R."/>
            <person name="Gladieux P."/>
            <person name="Thoren M.H."/>
            <person name="Johannesson H."/>
        </authorList>
    </citation>
    <scope>NUCLEOTIDE SEQUENCE</scope>
    <source>
        <strain evidence="2">SMH2532-1</strain>
    </source>
</reference>
<evidence type="ECO:0008006" key="4">
    <source>
        <dbReference type="Google" id="ProtNLM"/>
    </source>
</evidence>
<feature type="compositionally biased region" description="Low complexity" evidence="1">
    <location>
        <begin position="93"/>
        <end position="106"/>
    </location>
</feature>
<feature type="region of interest" description="Disordered" evidence="1">
    <location>
        <begin position="248"/>
        <end position="340"/>
    </location>
</feature>
<feature type="region of interest" description="Disordered" evidence="1">
    <location>
        <begin position="1"/>
        <end position="195"/>
    </location>
</feature>
<gene>
    <name evidence="2" type="ORF">B0T16DRAFT_173210</name>
</gene>
<dbReference type="AlphaFoldDB" id="A0AA39Y9W4"/>
<feature type="region of interest" description="Disordered" evidence="1">
    <location>
        <begin position="703"/>
        <end position="816"/>
    </location>
</feature>
<comment type="caution">
    <text evidence="2">The sequence shown here is derived from an EMBL/GenBank/DDBJ whole genome shotgun (WGS) entry which is preliminary data.</text>
</comment>
<keyword evidence="3" id="KW-1185">Reference proteome</keyword>
<dbReference type="Proteomes" id="UP001174936">
    <property type="component" value="Unassembled WGS sequence"/>
</dbReference>
<proteinExistence type="predicted"/>
<sequence>MSSLPIATAMKRSRLPLPKLAGSKLSPTPRRCLQKRPAADPPIQIDVSPPQDLVVTTSTSCTIRVLPKPPSNDKLSPCPPPSPRRPSHKYSRSVDSGIGSSVSDSSNYGDATDAPAVPIVPSLPPHSVQGKVPPTPTKKEMDGDDALGQHSPLTPSHLQTSATEPRTSSSTPSTIQEDDQEADITSSDDVAAHGTHSMATEVAKNALKQLLGVPLHALEFQDHVLDLTRVYLRGLLEIAKRDPFGDVTAQTQQSELEDDVSTPPTDQESSSGQQHGRDGRGRAASSRNNSRSRPSLKRPLKPNDDDDNNNNNEEGADEGSRRGKKRTAPPGGGREPRDTVRYSCPFRKLDPITFNVRDHAICANSELVGMANLKKHITYSHDLNAFPCRRCWGQFGTLDDLHSHQRSPEPCPLRESPPTMAHPRDGISIRTRDILGSRKVNDKVDNWDRLWVVLFGTEEPVRDHTFVPVVELEEVLVEFNTRLPTLTTPLDAYLRDLLGNPVYHQFRGRVETIINFVQQWMKELLSDKCREIPNRAKHDDDDADVSSVAPVQVEVTRDVLFESPFSGSENHAVIANEEYNPLDWIANRVPEDTFPNQPQEFSNLTMNNMAAEQFNQGSNNGMVVAQHAEVNPSPVGAVSHQFIGDELPHQFAPASTATIYNYADGVPPPTPIPTPPNLAEQVYAMPGPQPPLSDPIACRAVQMSDDHQRARHDHRYQQQQPRLPLHVQRFHERNSGSTPRPNSATNVNNALRDSGVSMGSSHSGQGETWKPSRAASPANQLVGVCDGAGSDSAAGTECQGYSPEWETFLNTDDDES</sequence>
<evidence type="ECO:0000313" key="2">
    <source>
        <dbReference type="EMBL" id="KAK0647175.1"/>
    </source>
</evidence>
<accession>A0AA39Y9W4</accession>
<organism evidence="2 3">
    <name type="scientific">Cercophora newfieldiana</name>
    <dbReference type="NCBI Taxonomy" id="92897"/>
    <lineage>
        <taxon>Eukaryota</taxon>
        <taxon>Fungi</taxon>
        <taxon>Dikarya</taxon>
        <taxon>Ascomycota</taxon>
        <taxon>Pezizomycotina</taxon>
        <taxon>Sordariomycetes</taxon>
        <taxon>Sordariomycetidae</taxon>
        <taxon>Sordariales</taxon>
        <taxon>Lasiosphaeriaceae</taxon>
        <taxon>Cercophora</taxon>
    </lineage>
</organism>
<name>A0AA39Y9W4_9PEZI</name>
<protein>
    <recommendedName>
        <fullName evidence="4">C2H2-type domain-containing protein</fullName>
    </recommendedName>
</protein>
<dbReference type="EMBL" id="JAULSV010000004">
    <property type="protein sequence ID" value="KAK0647175.1"/>
    <property type="molecule type" value="Genomic_DNA"/>
</dbReference>
<evidence type="ECO:0000256" key="1">
    <source>
        <dbReference type="SAM" id="MobiDB-lite"/>
    </source>
</evidence>
<evidence type="ECO:0000313" key="3">
    <source>
        <dbReference type="Proteomes" id="UP001174936"/>
    </source>
</evidence>
<feature type="compositionally biased region" description="Polar residues" evidence="1">
    <location>
        <begin position="735"/>
        <end position="766"/>
    </location>
</feature>